<name>A0A0C3B016_PILCF</name>
<organism evidence="1 2">
    <name type="scientific">Piloderma croceum (strain F 1598)</name>
    <dbReference type="NCBI Taxonomy" id="765440"/>
    <lineage>
        <taxon>Eukaryota</taxon>
        <taxon>Fungi</taxon>
        <taxon>Dikarya</taxon>
        <taxon>Basidiomycota</taxon>
        <taxon>Agaricomycotina</taxon>
        <taxon>Agaricomycetes</taxon>
        <taxon>Agaricomycetidae</taxon>
        <taxon>Atheliales</taxon>
        <taxon>Atheliaceae</taxon>
        <taxon>Piloderma</taxon>
    </lineage>
</organism>
<accession>A0A0C3B016</accession>
<gene>
    <name evidence="1" type="ORF">PILCRDRAFT_823109</name>
</gene>
<keyword evidence="2" id="KW-1185">Reference proteome</keyword>
<reference evidence="2" key="2">
    <citation type="submission" date="2015-01" db="EMBL/GenBank/DDBJ databases">
        <title>Evolutionary Origins and Diversification of the Mycorrhizal Mutualists.</title>
        <authorList>
            <consortium name="DOE Joint Genome Institute"/>
            <consortium name="Mycorrhizal Genomics Consortium"/>
            <person name="Kohler A."/>
            <person name="Kuo A."/>
            <person name="Nagy L.G."/>
            <person name="Floudas D."/>
            <person name="Copeland A."/>
            <person name="Barry K.W."/>
            <person name="Cichocki N."/>
            <person name="Veneault-Fourrey C."/>
            <person name="LaButti K."/>
            <person name="Lindquist E.A."/>
            <person name="Lipzen A."/>
            <person name="Lundell T."/>
            <person name="Morin E."/>
            <person name="Murat C."/>
            <person name="Riley R."/>
            <person name="Ohm R."/>
            <person name="Sun H."/>
            <person name="Tunlid A."/>
            <person name="Henrissat B."/>
            <person name="Grigoriev I.V."/>
            <person name="Hibbett D.S."/>
            <person name="Martin F."/>
        </authorList>
    </citation>
    <scope>NUCLEOTIDE SEQUENCE [LARGE SCALE GENOMIC DNA]</scope>
    <source>
        <strain evidence="2">F 1598</strain>
    </source>
</reference>
<dbReference type="Proteomes" id="UP000054166">
    <property type="component" value="Unassembled WGS sequence"/>
</dbReference>
<reference evidence="1 2" key="1">
    <citation type="submission" date="2014-04" db="EMBL/GenBank/DDBJ databases">
        <authorList>
            <consortium name="DOE Joint Genome Institute"/>
            <person name="Kuo A."/>
            <person name="Tarkka M."/>
            <person name="Buscot F."/>
            <person name="Kohler A."/>
            <person name="Nagy L.G."/>
            <person name="Floudas D."/>
            <person name="Copeland A."/>
            <person name="Barry K.W."/>
            <person name="Cichocki N."/>
            <person name="Veneault-Fourrey C."/>
            <person name="LaButti K."/>
            <person name="Lindquist E.A."/>
            <person name="Lipzen A."/>
            <person name="Lundell T."/>
            <person name="Morin E."/>
            <person name="Murat C."/>
            <person name="Sun H."/>
            <person name="Tunlid A."/>
            <person name="Henrissat B."/>
            <person name="Grigoriev I.V."/>
            <person name="Hibbett D.S."/>
            <person name="Martin F."/>
            <person name="Nordberg H.P."/>
            <person name="Cantor M.N."/>
            <person name="Hua S.X."/>
        </authorList>
    </citation>
    <scope>NUCLEOTIDE SEQUENCE [LARGE SCALE GENOMIC DNA]</scope>
    <source>
        <strain evidence="1 2">F 1598</strain>
    </source>
</reference>
<evidence type="ECO:0000313" key="2">
    <source>
        <dbReference type="Proteomes" id="UP000054166"/>
    </source>
</evidence>
<sequence length="59" mass="6792">MTFYARTHPRSRDVARTGNIWAQPSPSDPWTRQALTIVLYPHEAPADIICCCRLNMNTF</sequence>
<dbReference type="EMBL" id="KN833008">
    <property type="protein sequence ID" value="KIM79578.1"/>
    <property type="molecule type" value="Genomic_DNA"/>
</dbReference>
<proteinExistence type="predicted"/>
<dbReference type="InParanoid" id="A0A0C3B016"/>
<protein>
    <submittedName>
        <fullName evidence="1">Uncharacterized protein</fullName>
    </submittedName>
</protein>
<dbReference type="HOGENOM" id="CLU_2961654_0_0_1"/>
<dbReference type="AlphaFoldDB" id="A0A0C3B016"/>
<evidence type="ECO:0000313" key="1">
    <source>
        <dbReference type="EMBL" id="KIM79578.1"/>
    </source>
</evidence>